<dbReference type="PANTHER" id="PTHR41390:SF1">
    <property type="entry name" value="NADH-UBIQUINONE OXIDOREDUCTASE 213 KDA SUBUNIT"/>
    <property type="match status" value="1"/>
</dbReference>
<accession>A0AAE8SVN3</accession>
<dbReference type="EMBL" id="ONZQ02000007">
    <property type="protein sequence ID" value="SPO02955.1"/>
    <property type="molecule type" value="Genomic_DNA"/>
</dbReference>
<dbReference type="AlphaFoldDB" id="A0AAE8SVN3"/>
<sequence>MSERPSPHPEDGLPRRPRPRGLLPPVLVELLVPSLKVGAMSGGAGAITGVAAGIIRDVPPALFAIASGIQWFTLGSSFWLSRSIVTKVWGGERTPLTYRDKVKASALAGCTAGTVGGLLRGPRNIIPGAIMFTIFGAAGQGLANKLDQWSTAETGDEGSSWLRSKYSPLRKLTDQEYEDFMAEKMLKVEADLALIDDKVAELKAEARRKEEAERKKAAQTNDLQRDDGAAPGSSSSKGAEEPKKASQWGWR</sequence>
<evidence type="ECO:0000313" key="3">
    <source>
        <dbReference type="Proteomes" id="UP001187682"/>
    </source>
</evidence>
<evidence type="ECO:0000256" key="1">
    <source>
        <dbReference type="SAM" id="MobiDB-lite"/>
    </source>
</evidence>
<keyword evidence="3" id="KW-1185">Reference proteome</keyword>
<gene>
    <name evidence="2" type="ORF">DNG_05636</name>
</gene>
<feature type="compositionally biased region" description="Basic and acidic residues" evidence="1">
    <location>
        <begin position="205"/>
        <end position="216"/>
    </location>
</feature>
<feature type="region of interest" description="Disordered" evidence="1">
    <location>
        <begin position="205"/>
        <end position="251"/>
    </location>
</feature>
<name>A0AAE8SVN3_9PEZI</name>
<organism evidence="2 3">
    <name type="scientific">Cephalotrichum gorgonifer</name>
    <dbReference type="NCBI Taxonomy" id="2041049"/>
    <lineage>
        <taxon>Eukaryota</taxon>
        <taxon>Fungi</taxon>
        <taxon>Dikarya</taxon>
        <taxon>Ascomycota</taxon>
        <taxon>Pezizomycotina</taxon>
        <taxon>Sordariomycetes</taxon>
        <taxon>Hypocreomycetidae</taxon>
        <taxon>Microascales</taxon>
        <taxon>Microascaceae</taxon>
        <taxon>Cephalotrichum</taxon>
    </lineage>
</organism>
<comment type="caution">
    <text evidence="2">The sequence shown here is derived from an EMBL/GenBank/DDBJ whole genome shotgun (WGS) entry which is preliminary data.</text>
</comment>
<proteinExistence type="predicted"/>
<feature type="compositionally biased region" description="Basic and acidic residues" evidence="1">
    <location>
        <begin position="1"/>
        <end position="14"/>
    </location>
</feature>
<protein>
    <submittedName>
        <fullName evidence="2">Uncharacterized protein</fullName>
    </submittedName>
</protein>
<dbReference type="PANTHER" id="PTHR41390">
    <property type="entry name" value="CHROMOSOME 7, WHOLE GENOME SHOTGUN SEQUENCE"/>
    <property type="match status" value="1"/>
</dbReference>
<reference evidence="2" key="1">
    <citation type="submission" date="2018-03" db="EMBL/GenBank/DDBJ databases">
        <authorList>
            <person name="Guldener U."/>
        </authorList>
    </citation>
    <scope>NUCLEOTIDE SEQUENCE</scope>
</reference>
<dbReference type="Proteomes" id="UP001187682">
    <property type="component" value="Unassembled WGS sequence"/>
</dbReference>
<feature type="region of interest" description="Disordered" evidence="1">
    <location>
        <begin position="1"/>
        <end position="20"/>
    </location>
</feature>
<evidence type="ECO:0000313" key="2">
    <source>
        <dbReference type="EMBL" id="SPO02955.1"/>
    </source>
</evidence>